<dbReference type="Pfam" id="PF02362">
    <property type="entry name" value="B3"/>
    <property type="match status" value="1"/>
</dbReference>
<feature type="compositionally biased region" description="Low complexity" evidence="6">
    <location>
        <begin position="267"/>
        <end position="277"/>
    </location>
</feature>
<dbReference type="InterPro" id="IPR044835">
    <property type="entry name" value="ARF_plant"/>
</dbReference>
<keyword evidence="4" id="KW-0804">Transcription</keyword>
<dbReference type="GO" id="GO:0006355">
    <property type="term" value="P:regulation of DNA-templated transcription"/>
    <property type="evidence" value="ECO:0007669"/>
    <property type="project" value="InterPro"/>
</dbReference>
<organism evidence="8 9">
    <name type="scientific">Brassica cretica</name>
    <name type="common">Mustard</name>
    <dbReference type="NCBI Taxonomy" id="69181"/>
    <lineage>
        <taxon>Eukaryota</taxon>
        <taxon>Viridiplantae</taxon>
        <taxon>Streptophyta</taxon>
        <taxon>Embryophyta</taxon>
        <taxon>Tracheophyta</taxon>
        <taxon>Spermatophyta</taxon>
        <taxon>Magnoliopsida</taxon>
        <taxon>eudicotyledons</taxon>
        <taxon>Gunneridae</taxon>
        <taxon>Pentapetalae</taxon>
        <taxon>rosids</taxon>
        <taxon>malvids</taxon>
        <taxon>Brassicales</taxon>
        <taxon>Brassicaceae</taxon>
        <taxon>Brassiceae</taxon>
        <taxon>Brassica</taxon>
    </lineage>
</organism>
<dbReference type="SUPFAM" id="SSF101936">
    <property type="entry name" value="DNA-binding pseudobarrel domain"/>
    <property type="match status" value="1"/>
</dbReference>
<evidence type="ECO:0000256" key="3">
    <source>
        <dbReference type="ARBA" id="ARBA00023125"/>
    </source>
</evidence>
<keyword evidence="5" id="KW-0539">Nucleus</keyword>
<reference evidence="8" key="1">
    <citation type="submission" date="2019-12" db="EMBL/GenBank/DDBJ databases">
        <title>Genome sequencing and annotation of Brassica cretica.</title>
        <authorList>
            <person name="Studholme D.J."/>
            <person name="Sarris P.F."/>
        </authorList>
    </citation>
    <scope>NUCLEOTIDE SEQUENCE</scope>
    <source>
        <strain evidence="8">PFS-001/15</strain>
        <tissue evidence="8">Leaf</tissue>
    </source>
</reference>
<feature type="region of interest" description="Disordered" evidence="6">
    <location>
        <begin position="445"/>
        <end position="488"/>
    </location>
</feature>
<evidence type="ECO:0000259" key="7">
    <source>
        <dbReference type="Pfam" id="PF02362"/>
    </source>
</evidence>
<dbReference type="GO" id="GO:0005634">
    <property type="term" value="C:nucleus"/>
    <property type="evidence" value="ECO:0007669"/>
    <property type="project" value="UniProtKB-SubCell"/>
</dbReference>
<feature type="domain" description="TF-B3" evidence="7">
    <location>
        <begin position="127"/>
        <end position="184"/>
    </location>
</feature>
<feature type="region of interest" description="Disordered" evidence="6">
    <location>
        <begin position="233"/>
        <end position="277"/>
    </location>
</feature>
<protein>
    <recommendedName>
        <fullName evidence="7">TF-B3 domain-containing protein</fullName>
    </recommendedName>
</protein>
<sequence length="568" mass="62448">MKAPSSNGVSPNPLEGERRNINSELWHACAGPLISLPPAGSLVVYFPQGHSEQVAASMQKQTDFIPSYPNLPSKLICMLQNVTLNADPETEEVYAQMSLQPVNKYDRDALLASDMGLKINRQPNEFFCKTLTASDTSTHGGFSVPRRAAEKIFPALDFSMQPPCQELVAKDIHDNTWTFRHIFRGFTLFLIDYLHQFGETVLSFQQQQQSTQLQHTHRHIGASTSQSIVVETSKSSSNLMSIPPQDTQFSRQMEQQQPPGLVQGHNQPQQKTQQSQVQQIFPQSLLEQPHLQFQLLQRLQQQQQKQQQFLSPGSSSLPSQLLHQQLQSQQFPQLPSPSQVQQFPSSCTNTGLPTLQPPQMLVSRPQDKQNPPVGGGAKAYSGITDGGDAPSSSTSPSTNNCQISSSTFLNRSQSGPAILIPDPAVDVSGSLVQDLYSKSDMRLKHELGSQQKPKASLTDHQLEASASGTSYGLDGGENNRQQNFLSPNFGLDGDSRNSLFGGGANTSLLRRSRLGWKVPSDWEERGSKSKNDTIVSQDGGASQRRISGGAVPAFPTCSWKPRVRHTCH</sequence>
<feature type="compositionally biased region" description="Basic and acidic residues" evidence="6">
    <location>
        <begin position="520"/>
        <end position="531"/>
    </location>
</feature>
<dbReference type="PANTHER" id="PTHR31384:SF110">
    <property type="entry name" value="AUXIN RESPONSE FACTOR"/>
    <property type="match status" value="1"/>
</dbReference>
<comment type="caution">
    <text evidence="8">The sequence shown here is derived from an EMBL/GenBank/DDBJ whole genome shotgun (WGS) entry which is preliminary data.</text>
</comment>
<dbReference type="InterPro" id="IPR003340">
    <property type="entry name" value="B3_DNA-bd"/>
</dbReference>
<proteinExistence type="predicted"/>
<keyword evidence="3" id="KW-0238">DNA-binding</keyword>
<feature type="compositionally biased region" description="Polar residues" evidence="6">
    <location>
        <begin position="233"/>
        <end position="258"/>
    </location>
</feature>
<dbReference type="Proteomes" id="UP000712281">
    <property type="component" value="Unassembled WGS sequence"/>
</dbReference>
<gene>
    <name evidence="8" type="ORF">F2Q68_00022292</name>
</gene>
<feature type="compositionally biased region" description="Low complexity" evidence="6">
    <location>
        <begin position="306"/>
        <end position="346"/>
    </location>
</feature>
<dbReference type="InterPro" id="IPR015300">
    <property type="entry name" value="DNA-bd_pseudobarrel_sf"/>
</dbReference>
<feature type="region of interest" description="Disordered" evidence="6">
    <location>
        <begin position="520"/>
        <end position="549"/>
    </location>
</feature>
<keyword evidence="2" id="KW-0805">Transcription regulation</keyword>
<feature type="region of interest" description="Disordered" evidence="6">
    <location>
        <begin position="306"/>
        <end position="408"/>
    </location>
</feature>
<name>A0A8S9FSZ9_BRACR</name>
<feature type="compositionally biased region" description="Low complexity" evidence="6">
    <location>
        <begin position="390"/>
        <end position="400"/>
    </location>
</feature>
<comment type="subcellular location">
    <subcellularLocation>
        <location evidence="1">Nucleus</location>
    </subcellularLocation>
</comment>
<evidence type="ECO:0000313" key="9">
    <source>
        <dbReference type="Proteomes" id="UP000712281"/>
    </source>
</evidence>
<dbReference type="PANTHER" id="PTHR31384">
    <property type="entry name" value="AUXIN RESPONSE FACTOR 4-RELATED"/>
    <property type="match status" value="1"/>
</dbReference>
<evidence type="ECO:0000256" key="4">
    <source>
        <dbReference type="ARBA" id="ARBA00023163"/>
    </source>
</evidence>
<dbReference type="GO" id="GO:0003677">
    <property type="term" value="F:DNA binding"/>
    <property type="evidence" value="ECO:0007669"/>
    <property type="project" value="UniProtKB-KW"/>
</dbReference>
<dbReference type="EMBL" id="QGKW02002228">
    <property type="protein sequence ID" value="KAF2536179.1"/>
    <property type="molecule type" value="Genomic_DNA"/>
</dbReference>
<dbReference type="GO" id="GO:0009725">
    <property type="term" value="P:response to hormone"/>
    <property type="evidence" value="ECO:0007669"/>
    <property type="project" value="InterPro"/>
</dbReference>
<dbReference type="CDD" id="cd10017">
    <property type="entry name" value="B3_DNA"/>
    <property type="match status" value="1"/>
</dbReference>
<accession>A0A8S9FSZ9</accession>
<evidence type="ECO:0000256" key="1">
    <source>
        <dbReference type="ARBA" id="ARBA00004123"/>
    </source>
</evidence>
<evidence type="ECO:0000256" key="6">
    <source>
        <dbReference type="SAM" id="MobiDB-lite"/>
    </source>
</evidence>
<dbReference type="AlphaFoldDB" id="A0A8S9FSZ9"/>
<evidence type="ECO:0000313" key="8">
    <source>
        <dbReference type="EMBL" id="KAF2536179.1"/>
    </source>
</evidence>
<evidence type="ECO:0000256" key="2">
    <source>
        <dbReference type="ARBA" id="ARBA00023015"/>
    </source>
</evidence>
<dbReference type="Gene3D" id="2.40.330.10">
    <property type="entry name" value="DNA-binding pseudobarrel domain"/>
    <property type="match status" value="1"/>
</dbReference>
<evidence type="ECO:0000256" key="5">
    <source>
        <dbReference type="ARBA" id="ARBA00023242"/>
    </source>
</evidence>